<feature type="transmembrane region" description="Helical" evidence="7">
    <location>
        <begin position="141"/>
        <end position="158"/>
    </location>
</feature>
<dbReference type="Pfam" id="PF00482">
    <property type="entry name" value="T2SSF"/>
    <property type="match status" value="1"/>
</dbReference>
<keyword evidence="4 7" id="KW-1133">Transmembrane helix</keyword>
<evidence type="ECO:0000313" key="10">
    <source>
        <dbReference type="Proteomes" id="UP001283109"/>
    </source>
</evidence>
<feature type="domain" description="Type II secretion system protein GspF" evidence="8">
    <location>
        <begin position="39"/>
        <end position="151"/>
    </location>
</feature>
<comment type="caution">
    <text evidence="9">The sequence shown here is derived from an EMBL/GenBank/DDBJ whole genome shotgun (WGS) entry which is preliminary data.</text>
</comment>
<feature type="transmembrane region" description="Helical" evidence="7">
    <location>
        <begin position="164"/>
        <end position="184"/>
    </location>
</feature>
<dbReference type="PANTHER" id="PTHR35007">
    <property type="entry name" value="INTEGRAL MEMBRANE PROTEIN-RELATED"/>
    <property type="match status" value="1"/>
</dbReference>
<evidence type="ECO:0000256" key="5">
    <source>
        <dbReference type="ARBA" id="ARBA00023136"/>
    </source>
</evidence>
<dbReference type="PANTHER" id="PTHR35007:SF4">
    <property type="entry name" value="CONSERVED TRANSMEMBRANE PROTEIN-RELATED"/>
    <property type="match status" value="1"/>
</dbReference>
<accession>A0ABU4GWS0</accession>
<dbReference type="EMBL" id="JAWQEV010000001">
    <property type="protein sequence ID" value="MDW4571527.1"/>
    <property type="molecule type" value="Genomic_DNA"/>
</dbReference>
<comment type="subcellular location">
    <subcellularLocation>
        <location evidence="1">Cell membrane</location>
        <topology evidence="1">Multi-pass membrane protein</topology>
    </subcellularLocation>
</comment>
<dbReference type="Proteomes" id="UP001283109">
    <property type="component" value="Unassembled WGS sequence"/>
</dbReference>
<keyword evidence="2" id="KW-1003">Cell membrane</keyword>
<feature type="transmembrane region" description="Helical" evidence="7">
    <location>
        <begin position="336"/>
        <end position="358"/>
    </location>
</feature>
<evidence type="ECO:0000256" key="4">
    <source>
        <dbReference type="ARBA" id="ARBA00022989"/>
    </source>
</evidence>
<feature type="compositionally biased region" description="Basic and acidic residues" evidence="6">
    <location>
        <begin position="275"/>
        <end position="290"/>
    </location>
</feature>
<dbReference type="RefSeq" id="WP_318352062.1">
    <property type="nucleotide sequence ID" value="NZ_JAWQEV010000001.1"/>
</dbReference>
<evidence type="ECO:0000256" key="2">
    <source>
        <dbReference type="ARBA" id="ARBA00022475"/>
    </source>
</evidence>
<dbReference type="InterPro" id="IPR018076">
    <property type="entry name" value="T2SS_GspF_dom"/>
</dbReference>
<protein>
    <submittedName>
        <fullName evidence="9">Type II secretion system F family protein</fullName>
    </submittedName>
</protein>
<organism evidence="9 10">
    <name type="scientific">Microbacterium arthrosphaerae</name>
    <dbReference type="NCBI Taxonomy" id="792652"/>
    <lineage>
        <taxon>Bacteria</taxon>
        <taxon>Bacillati</taxon>
        <taxon>Actinomycetota</taxon>
        <taxon>Actinomycetes</taxon>
        <taxon>Micrococcales</taxon>
        <taxon>Microbacteriaceae</taxon>
        <taxon>Microbacterium</taxon>
    </lineage>
</organism>
<evidence type="ECO:0000256" key="1">
    <source>
        <dbReference type="ARBA" id="ARBA00004651"/>
    </source>
</evidence>
<evidence type="ECO:0000313" key="9">
    <source>
        <dbReference type="EMBL" id="MDW4571527.1"/>
    </source>
</evidence>
<keyword evidence="5 7" id="KW-0472">Membrane</keyword>
<reference evidence="9 10" key="1">
    <citation type="submission" date="2023-11" db="EMBL/GenBank/DDBJ databases">
        <title>Draft genome sequence of Microbacterium arthrosphaerae JCM 30492.</title>
        <authorList>
            <person name="Zhang G."/>
            <person name="Ding Y."/>
        </authorList>
    </citation>
    <scope>NUCLEOTIDE SEQUENCE [LARGE SCALE GENOMIC DNA]</scope>
    <source>
        <strain evidence="9 10">JCM 30492</strain>
    </source>
</reference>
<name>A0ABU4GWS0_9MICO</name>
<keyword evidence="10" id="KW-1185">Reference proteome</keyword>
<gene>
    <name evidence="9" type="ORF">R8Z58_01905</name>
</gene>
<proteinExistence type="predicted"/>
<evidence type="ECO:0000256" key="6">
    <source>
        <dbReference type="SAM" id="MobiDB-lite"/>
    </source>
</evidence>
<feature type="region of interest" description="Disordered" evidence="6">
    <location>
        <begin position="255"/>
        <end position="291"/>
    </location>
</feature>
<evidence type="ECO:0000256" key="3">
    <source>
        <dbReference type="ARBA" id="ARBA00022692"/>
    </source>
</evidence>
<keyword evidence="3 7" id="KW-0812">Transmembrane</keyword>
<evidence type="ECO:0000259" key="8">
    <source>
        <dbReference type="Pfam" id="PF00482"/>
    </source>
</evidence>
<evidence type="ECO:0000256" key="7">
    <source>
        <dbReference type="SAM" id="Phobius"/>
    </source>
</evidence>
<sequence length="368" mass="37355">MGGVTAAGVWPIVAARRAHRPRRSASATSTTDAPAAVLRLAVLLQAGVSPARAWAHLAATGDPVAARVEASVSRGWSLPAAIAAIGGDDWRDVAVAWRVASVVGAPLAECLRSLASALRDAQEAADDVRVALAEPAGTARLMGWLPLVAVALGAALGFDTFATLLGQPLGIACLAGGAVLIVLARRWTSRLVAGARGAHVVPGLDAELIAIALSGGVSIDRARTVVSEAQELAASAPTGPASPATAPPAVAAAIAGARPGPHDPARRGRPGPRHRPVDLRPAEEQARDPEGVDSVLALSRSAGVPAVELLRAAAAHARHRARVEGRLRAARLSSRLLIPLGVCTLPAFLLLGVGPMLLSVMSTMSISL</sequence>